<dbReference type="CDD" id="cd18724">
    <property type="entry name" value="PIN_LabA-like"/>
    <property type="match status" value="1"/>
</dbReference>
<name>A0AAJ0CWK6_9HYPO</name>
<protein>
    <submittedName>
        <fullName evidence="2">Uncharacterized protein</fullName>
    </submittedName>
</protein>
<keyword evidence="3" id="KW-1185">Reference proteome</keyword>
<reference evidence="2" key="1">
    <citation type="submission" date="2023-06" db="EMBL/GenBank/DDBJ databases">
        <title>Conoideocrella luteorostrata (Hypocreales: Clavicipitaceae), a potential biocontrol fungus for elongate hemlock scale in United States Christmas tree production areas.</title>
        <authorList>
            <person name="Barrett H."/>
            <person name="Lovett B."/>
            <person name="Macias A.M."/>
            <person name="Stajich J.E."/>
            <person name="Kasson M.T."/>
        </authorList>
    </citation>
    <scope>NUCLEOTIDE SEQUENCE</scope>
    <source>
        <strain evidence="2">ARSEF 14590</strain>
    </source>
</reference>
<accession>A0AAJ0CWK6</accession>
<evidence type="ECO:0000313" key="3">
    <source>
        <dbReference type="Proteomes" id="UP001251528"/>
    </source>
</evidence>
<feature type="compositionally biased region" description="Polar residues" evidence="1">
    <location>
        <begin position="85"/>
        <end position="103"/>
    </location>
</feature>
<dbReference type="AlphaFoldDB" id="A0AAJ0CWK6"/>
<dbReference type="Gene3D" id="3.40.50.1010">
    <property type="entry name" value="5'-nuclease"/>
    <property type="match status" value="1"/>
</dbReference>
<organism evidence="2 3">
    <name type="scientific">Conoideocrella luteorostrata</name>
    <dbReference type="NCBI Taxonomy" id="1105319"/>
    <lineage>
        <taxon>Eukaryota</taxon>
        <taxon>Fungi</taxon>
        <taxon>Dikarya</taxon>
        <taxon>Ascomycota</taxon>
        <taxon>Pezizomycotina</taxon>
        <taxon>Sordariomycetes</taxon>
        <taxon>Hypocreomycetidae</taxon>
        <taxon>Hypocreales</taxon>
        <taxon>Clavicipitaceae</taxon>
        <taxon>Conoideocrella</taxon>
    </lineage>
</organism>
<dbReference type="Proteomes" id="UP001251528">
    <property type="component" value="Unassembled WGS sequence"/>
</dbReference>
<gene>
    <name evidence="2" type="ORF">QQS21_001797</name>
</gene>
<sequence length="467" mass="52785">MDSAPMLGDFRKLYWRRASTSNQLLSLAAAHEGVDSLRDQNDQELQSSMTKAIKLGDFERVQSHLQDQITRAPSDVDQTNQETFVASQGSNATQKSSPKNVSTGRGIMSGLPKLYRKSLVSAYRQMSREQPQTTSLSFEQPVPTLRRHLSASHGHSSISGNMVREYHSDIEIPCVVASCNTAPPTQVTSKSPQTTSNITILSYKPAKHGPISSVSDTKFSLDQQHESLLLQLIPLRAGDASIMAKDVQVALNGVHVFLDMSNINISFHRALRRKYSIAENARFVPLPQLNLNFLTEILVRGRRTLVLNVGCSVMPRRPEPRYVQELRELGYRVDIRERTQVSELRNWSCKENREVSSSDELATARKIARYMEELVDETLQTRIAESVMECFSKPGTLVIATGDAQPAKYSDGFFTYAERALKMGWHVEVVSWKISLSSHWQKLVRTQKWGERFRIIILDNYLEELLM</sequence>
<proteinExistence type="predicted"/>
<comment type="caution">
    <text evidence="2">The sequence shown here is derived from an EMBL/GenBank/DDBJ whole genome shotgun (WGS) entry which is preliminary data.</text>
</comment>
<evidence type="ECO:0000313" key="2">
    <source>
        <dbReference type="EMBL" id="KAK2612221.1"/>
    </source>
</evidence>
<feature type="region of interest" description="Disordered" evidence="1">
    <location>
        <begin position="85"/>
        <end position="108"/>
    </location>
</feature>
<dbReference type="EMBL" id="JASWJB010000019">
    <property type="protein sequence ID" value="KAK2612221.1"/>
    <property type="molecule type" value="Genomic_DNA"/>
</dbReference>
<evidence type="ECO:0000256" key="1">
    <source>
        <dbReference type="SAM" id="MobiDB-lite"/>
    </source>
</evidence>